<accession>A0A261VRS6</accession>
<dbReference type="EMBL" id="NEVT01000006">
    <property type="protein sequence ID" value="OZI76290.1"/>
    <property type="molecule type" value="Genomic_DNA"/>
</dbReference>
<dbReference type="UniPathway" id="UPA00232"/>
<gene>
    <name evidence="1" type="primary">ubiT</name>
    <name evidence="3" type="ORF">CAL24_14130</name>
</gene>
<dbReference type="HAMAP" id="MF_02231">
    <property type="entry name" value="UbiT"/>
    <property type="match status" value="1"/>
</dbReference>
<evidence type="ECO:0000313" key="3">
    <source>
        <dbReference type="EMBL" id="OZI76290.1"/>
    </source>
</evidence>
<name>A0A261VRS6_9BORD</name>
<keyword evidence="1" id="KW-0831">Ubiquinone biosynthesis</keyword>
<organism evidence="3 4">
    <name type="scientific">Bordetella genomosp. 2</name>
    <dbReference type="NCBI Taxonomy" id="1983456"/>
    <lineage>
        <taxon>Bacteria</taxon>
        <taxon>Pseudomonadati</taxon>
        <taxon>Pseudomonadota</taxon>
        <taxon>Betaproteobacteria</taxon>
        <taxon>Burkholderiales</taxon>
        <taxon>Alcaligenaceae</taxon>
        <taxon>Bordetella</taxon>
    </lineage>
</organism>
<comment type="similarity">
    <text evidence="1">Belongs to the UbiT family.</text>
</comment>
<comment type="function">
    <text evidence="1">Required for O(2)-independent ubiquinone (coenzyme Q) biosynthesis. Likely functions as an accessory factor.</text>
</comment>
<dbReference type="Gene3D" id="3.30.1050.10">
    <property type="entry name" value="SCP2 sterol-binding domain"/>
    <property type="match status" value="1"/>
</dbReference>
<comment type="caution">
    <text evidence="3">The sequence shown here is derived from an EMBL/GenBank/DDBJ whole genome shotgun (WGS) entry which is preliminary data.</text>
</comment>
<dbReference type="InterPro" id="IPR003033">
    <property type="entry name" value="SCP2_sterol-bd_dom"/>
</dbReference>
<comment type="pathway">
    <text evidence="1">Cofactor biosynthesis; ubiquinone biosynthesis.</text>
</comment>
<dbReference type="Proteomes" id="UP000215633">
    <property type="component" value="Unassembled WGS sequence"/>
</dbReference>
<protein>
    <recommendedName>
        <fullName evidence="1">Ubiquinone biosynthesis accessory factor UbiT</fullName>
    </recommendedName>
</protein>
<dbReference type="AlphaFoldDB" id="A0A261VRS6"/>
<dbReference type="InterPro" id="IPR016830">
    <property type="entry name" value="UbiT"/>
</dbReference>
<dbReference type="RefSeq" id="WP_028355506.1">
    <property type="nucleotide sequence ID" value="NZ_NEVT01000006.1"/>
</dbReference>
<proteinExistence type="inferred from homology"/>
<sequence>MKRHPSLLPALDRLLPPPLVSAHFVLGLEVARLLKWLVPPPEIEGRRFAIKVDDVGLRSCFTCRNGRFRPLWTTEADLELGASFGDFLALVRGTSDADTLFFQRRLRIAGDTELGLIVKNWLDAADRPAWLRRADGQA</sequence>
<evidence type="ECO:0000256" key="1">
    <source>
        <dbReference type="HAMAP-Rule" id="MF_02231"/>
    </source>
</evidence>
<dbReference type="InterPro" id="IPR036527">
    <property type="entry name" value="SCP2_sterol-bd_dom_sf"/>
</dbReference>
<reference evidence="4" key="1">
    <citation type="submission" date="2017-05" db="EMBL/GenBank/DDBJ databases">
        <title>Complete and WGS of Bordetella genogroups.</title>
        <authorList>
            <person name="Spilker T."/>
            <person name="Lipuma J."/>
        </authorList>
    </citation>
    <scope>NUCLEOTIDE SEQUENCE [LARGE SCALE GENOMIC DNA]</scope>
    <source>
        <strain evidence="4">AU8256</strain>
    </source>
</reference>
<dbReference type="GO" id="GO:0006744">
    <property type="term" value="P:ubiquinone biosynthetic process"/>
    <property type="evidence" value="ECO:0007669"/>
    <property type="project" value="UniProtKB-UniRule"/>
</dbReference>
<dbReference type="SUPFAM" id="SSF55718">
    <property type="entry name" value="SCP-like"/>
    <property type="match status" value="1"/>
</dbReference>
<evidence type="ECO:0000259" key="2">
    <source>
        <dbReference type="Pfam" id="PF02036"/>
    </source>
</evidence>
<evidence type="ECO:0000313" key="4">
    <source>
        <dbReference type="Proteomes" id="UP000215633"/>
    </source>
</evidence>
<keyword evidence="4" id="KW-1185">Reference proteome</keyword>
<dbReference type="Pfam" id="PF02036">
    <property type="entry name" value="SCP2"/>
    <property type="match status" value="1"/>
</dbReference>
<feature type="domain" description="SCP2" evidence="2">
    <location>
        <begin position="43"/>
        <end position="122"/>
    </location>
</feature>